<comment type="subcellular location">
    <subcellularLocation>
        <location evidence="1">Membrane</location>
        <topology evidence="1">Peripheral membrane protein</topology>
    </subcellularLocation>
</comment>
<comment type="caution">
    <text evidence="7">The sequence shown here is derived from an EMBL/GenBank/DDBJ whole genome shotgun (WGS) entry which is preliminary data.</text>
</comment>
<evidence type="ECO:0000256" key="5">
    <source>
        <dbReference type="RuleBase" id="RU003465"/>
    </source>
</evidence>
<dbReference type="PROSITE" id="PS01032">
    <property type="entry name" value="PPM_1"/>
    <property type="match status" value="1"/>
</dbReference>
<evidence type="ECO:0000256" key="4">
    <source>
        <dbReference type="ARBA" id="ARBA00022912"/>
    </source>
</evidence>
<feature type="domain" description="PPM-type phosphatase" evidence="6">
    <location>
        <begin position="1"/>
        <end position="298"/>
    </location>
</feature>
<dbReference type="PANTHER" id="PTHR13832:SF589">
    <property type="entry name" value="[PYRUVATE DEHYDROGENASE [ACETYL-TRANSFERRING]]-PHOSPHATASE 2, MITOCHONDRIAL"/>
    <property type="match status" value="1"/>
</dbReference>
<dbReference type="Pfam" id="PF00481">
    <property type="entry name" value="PP2C"/>
    <property type="match status" value="1"/>
</dbReference>
<dbReference type="InterPro" id="IPR015655">
    <property type="entry name" value="PP2C"/>
</dbReference>
<sequence>YGINDDMGYRKHMEDAHTLIQDMNISSLTKFGLAPQSFFGIFDGHGGHEASQYLNLHLHKHVITQVQSRTSLIESANNEEIDSIIIESLEAAFKQTDEAFLKESDRPQAGSTATTVFIAGSRMYIANVGDSRTVLSRRGKAVRLSNDHKPSRPDEAQRIRNTGGFIIHGRIMGELAVSRAFGDCEFKTYDTSGTQSTLQLEDDFGNEQPTVNPNEILKGPLVIATPEVTIASLKDDEDFLVMGSDGLFDVFEDQAAVDYIKDQLIKCGDVQRAVEALVECAIGTQGSRDNVTAIVVLFKEISSM</sequence>
<dbReference type="EMBL" id="JNBS01001747">
    <property type="protein sequence ID" value="OQS00146.1"/>
    <property type="molecule type" value="Genomic_DNA"/>
</dbReference>
<dbReference type="SMART" id="SM00331">
    <property type="entry name" value="PP2C_SIG"/>
    <property type="match status" value="1"/>
</dbReference>
<protein>
    <recommendedName>
        <fullName evidence="6">PPM-type phosphatase domain-containing protein</fullName>
    </recommendedName>
</protein>
<dbReference type="InterPro" id="IPR000222">
    <property type="entry name" value="PP2C_BS"/>
</dbReference>
<dbReference type="PANTHER" id="PTHR13832">
    <property type="entry name" value="PROTEIN PHOSPHATASE 2C"/>
    <property type="match status" value="1"/>
</dbReference>
<keyword evidence="3 5" id="KW-0378">Hydrolase</keyword>
<dbReference type="PROSITE" id="PS51746">
    <property type="entry name" value="PPM_2"/>
    <property type="match status" value="1"/>
</dbReference>
<evidence type="ECO:0000256" key="1">
    <source>
        <dbReference type="ARBA" id="ARBA00004170"/>
    </source>
</evidence>
<feature type="non-terminal residue" evidence="7">
    <location>
        <position position="1"/>
    </location>
</feature>
<gene>
    <name evidence="7" type="ORF">THRCLA_06190</name>
</gene>
<dbReference type="SUPFAM" id="SSF81606">
    <property type="entry name" value="PP2C-like"/>
    <property type="match status" value="1"/>
</dbReference>
<reference evidence="7 8" key="1">
    <citation type="journal article" date="2014" name="Genome Biol. Evol.">
        <title>The secreted proteins of Achlya hypogyna and Thraustotheca clavata identify the ancestral oomycete secretome and reveal gene acquisitions by horizontal gene transfer.</title>
        <authorList>
            <person name="Misner I."/>
            <person name="Blouin N."/>
            <person name="Leonard G."/>
            <person name="Richards T.A."/>
            <person name="Lane C.E."/>
        </authorList>
    </citation>
    <scope>NUCLEOTIDE SEQUENCE [LARGE SCALE GENOMIC DNA]</scope>
    <source>
        <strain evidence="7 8">ATCC 34112</strain>
    </source>
</reference>
<dbReference type="GO" id="GO:0016020">
    <property type="term" value="C:membrane"/>
    <property type="evidence" value="ECO:0007669"/>
    <property type="project" value="UniProtKB-SubCell"/>
</dbReference>
<comment type="similarity">
    <text evidence="5">Belongs to the PP2C family.</text>
</comment>
<evidence type="ECO:0000313" key="8">
    <source>
        <dbReference type="Proteomes" id="UP000243217"/>
    </source>
</evidence>
<dbReference type="Proteomes" id="UP000243217">
    <property type="component" value="Unassembled WGS sequence"/>
</dbReference>
<evidence type="ECO:0000256" key="3">
    <source>
        <dbReference type="ARBA" id="ARBA00022801"/>
    </source>
</evidence>
<keyword evidence="4 5" id="KW-0904">Protein phosphatase</keyword>
<evidence type="ECO:0000313" key="7">
    <source>
        <dbReference type="EMBL" id="OQS00146.1"/>
    </source>
</evidence>
<dbReference type="SMART" id="SM00332">
    <property type="entry name" value="PP2Cc"/>
    <property type="match status" value="1"/>
</dbReference>
<evidence type="ECO:0000259" key="6">
    <source>
        <dbReference type="PROSITE" id="PS51746"/>
    </source>
</evidence>
<accession>A0A1V9ZQ52</accession>
<dbReference type="InterPro" id="IPR036457">
    <property type="entry name" value="PPM-type-like_dom_sf"/>
</dbReference>
<proteinExistence type="inferred from homology"/>
<organism evidence="7 8">
    <name type="scientific">Thraustotheca clavata</name>
    <dbReference type="NCBI Taxonomy" id="74557"/>
    <lineage>
        <taxon>Eukaryota</taxon>
        <taxon>Sar</taxon>
        <taxon>Stramenopiles</taxon>
        <taxon>Oomycota</taxon>
        <taxon>Saprolegniomycetes</taxon>
        <taxon>Saprolegniales</taxon>
        <taxon>Achlyaceae</taxon>
        <taxon>Thraustotheca</taxon>
    </lineage>
</organism>
<dbReference type="OrthoDB" id="59240at2759"/>
<dbReference type="Gene3D" id="3.60.40.10">
    <property type="entry name" value="PPM-type phosphatase domain"/>
    <property type="match status" value="1"/>
</dbReference>
<dbReference type="InterPro" id="IPR001932">
    <property type="entry name" value="PPM-type_phosphatase-like_dom"/>
</dbReference>
<dbReference type="CDD" id="cd00143">
    <property type="entry name" value="PP2Cc"/>
    <property type="match status" value="1"/>
</dbReference>
<dbReference type="STRING" id="74557.A0A1V9ZQ52"/>
<name>A0A1V9ZQ52_9STRA</name>
<keyword evidence="2" id="KW-0479">Metal-binding</keyword>
<dbReference type="GO" id="GO:0046872">
    <property type="term" value="F:metal ion binding"/>
    <property type="evidence" value="ECO:0007669"/>
    <property type="project" value="UniProtKB-KW"/>
</dbReference>
<keyword evidence="8" id="KW-1185">Reference proteome</keyword>
<dbReference type="GO" id="GO:0004722">
    <property type="term" value="F:protein serine/threonine phosphatase activity"/>
    <property type="evidence" value="ECO:0007669"/>
    <property type="project" value="InterPro"/>
</dbReference>
<dbReference type="AlphaFoldDB" id="A0A1V9ZQ52"/>
<evidence type="ECO:0000256" key="2">
    <source>
        <dbReference type="ARBA" id="ARBA00022723"/>
    </source>
</evidence>